<evidence type="ECO:0000313" key="2">
    <source>
        <dbReference type="EMBL" id="MBX57316.1"/>
    </source>
</evidence>
<feature type="transmembrane region" description="Helical" evidence="1">
    <location>
        <begin position="12"/>
        <end position="31"/>
    </location>
</feature>
<keyword evidence="1" id="KW-1133">Transmembrane helix</keyword>
<accession>A0A2P2PRF9</accession>
<organism evidence="2">
    <name type="scientific">Rhizophora mucronata</name>
    <name type="common">Asiatic mangrove</name>
    <dbReference type="NCBI Taxonomy" id="61149"/>
    <lineage>
        <taxon>Eukaryota</taxon>
        <taxon>Viridiplantae</taxon>
        <taxon>Streptophyta</taxon>
        <taxon>Embryophyta</taxon>
        <taxon>Tracheophyta</taxon>
        <taxon>Spermatophyta</taxon>
        <taxon>Magnoliopsida</taxon>
        <taxon>eudicotyledons</taxon>
        <taxon>Gunneridae</taxon>
        <taxon>Pentapetalae</taxon>
        <taxon>rosids</taxon>
        <taxon>fabids</taxon>
        <taxon>Malpighiales</taxon>
        <taxon>Rhizophoraceae</taxon>
        <taxon>Rhizophora</taxon>
    </lineage>
</organism>
<reference evidence="2" key="1">
    <citation type="submission" date="2018-02" db="EMBL/GenBank/DDBJ databases">
        <title>Rhizophora mucronata_Transcriptome.</title>
        <authorList>
            <person name="Meera S.P."/>
            <person name="Sreeshan A."/>
            <person name="Augustine A."/>
        </authorList>
    </citation>
    <scope>NUCLEOTIDE SEQUENCE</scope>
    <source>
        <tissue evidence="2">Leaf</tissue>
    </source>
</reference>
<keyword evidence="1" id="KW-0472">Membrane</keyword>
<dbReference type="EMBL" id="GGEC01076832">
    <property type="protein sequence ID" value="MBX57316.1"/>
    <property type="molecule type" value="Transcribed_RNA"/>
</dbReference>
<protein>
    <submittedName>
        <fullName evidence="2">Uncharacterized protein</fullName>
    </submittedName>
</protein>
<keyword evidence="1" id="KW-0812">Transmembrane</keyword>
<dbReference type="AlphaFoldDB" id="A0A2P2PRF9"/>
<proteinExistence type="predicted"/>
<feature type="transmembrane region" description="Helical" evidence="1">
    <location>
        <begin position="37"/>
        <end position="59"/>
    </location>
</feature>
<sequence>MRATRTGFEGLSLMCWFMRIAAAFLACQMVVHFPKGWAILFSSWFVMCGIGFILLFGAID</sequence>
<name>A0A2P2PRF9_RHIMU</name>
<evidence type="ECO:0000256" key="1">
    <source>
        <dbReference type="SAM" id="Phobius"/>
    </source>
</evidence>